<dbReference type="Pfam" id="PF18203">
    <property type="entry name" value="IPTL-CTERM"/>
    <property type="match status" value="1"/>
</dbReference>
<dbReference type="InterPro" id="IPR026442">
    <property type="entry name" value="IPTL_CTERM"/>
</dbReference>
<feature type="domain" description="IPTL-CTERM protein sorting" evidence="1">
    <location>
        <begin position="200"/>
        <end position="227"/>
    </location>
</feature>
<gene>
    <name evidence="2" type="ORF">PSQ39_17765</name>
</gene>
<evidence type="ECO:0000259" key="1">
    <source>
        <dbReference type="Pfam" id="PF18203"/>
    </source>
</evidence>
<organism evidence="2 3">
    <name type="scientific">Curvibacter microcysteis</name>
    <dbReference type="NCBI Taxonomy" id="3026419"/>
    <lineage>
        <taxon>Bacteria</taxon>
        <taxon>Pseudomonadati</taxon>
        <taxon>Pseudomonadota</taxon>
        <taxon>Betaproteobacteria</taxon>
        <taxon>Burkholderiales</taxon>
        <taxon>Comamonadaceae</taxon>
        <taxon>Curvibacter</taxon>
    </lineage>
</organism>
<accession>A0ABT5MJE3</accession>
<dbReference type="EMBL" id="JAQSIO010000008">
    <property type="protein sequence ID" value="MDD0816490.1"/>
    <property type="molecule type" value="Genomic_DNA"/>
</dbReference>
<dbReference type="Proteomes" id="UP001528672">
    <property type="component" value="Unassembled WGS sequence"/>
</dbReference>
<proteinExistence type="predicted"/>
<dbReference type="RefSeq" id="WP_273928308.1">
    <property type="nucleotide sequence ID" value="NZ_JAQSIO010000008.1"/>
</dbReference>
<comment type="caution">
    <text evidence="2">The sequence shown here is derived from an EMBL/GenBank/DDBJ whole genome shotgun (WGS) entry which is preliminary data.</text>
</comment>
<evidence type="ECO:0000313" key="2">
    <source>
        <dbReference type="EMBL" id="MDD0816490.1"/>
    </source>
</evidence>
<sequence length="233" mass="24217">MAALTFCGANWAANLVQNPSFESGLANWTTSSTPANQCSWQALGNNVTTNPYRSHNSDQPTDGALALITDSTSTAAVCKVYQDVTLPAAGNSTLNLAAGYKVWDRDERGAPNCGVKVEVTDTNGNLITTVYQATATNRAALAPQPAVDLTAQNGTTVRIIATATSCLDNGWRGVAGVTLDNVVLNNTSVAAPAAAAAVTTPVPTLSEWALLSCAALLGGLTCWQSRRRAVRPH</sequence>
<keyword evidence="3" id="KW-1185">Reference proteome</keyword>
<evidence type="ECO:0000313" key="3">
    <source>
        <dbReference type="Proteomes" id="UP001528672"/>
    </source>
</evidence>
<protein>
    <submittedName>
        <fullName evidence="2">IPTL-CTERM sorting domain-containing protein</fullName>
    </submittedName>
</protein>
<dbReference type="NCBIfam" id="TIGR04174">
    <property type="entry name" value="IPTL_CTERM"/>
    <property type="match status" value="1"/>
</dbReference>
<name>A0ABT5MJE3_9BURK</name>
<reference evidence="2 3" key="1">
    <citation type="submission" date="2023-02" db="EMBL/GenBank/DDBJ databases">
        <title>Bacterial whole genome sequence for Curvibacter sp. HBC28.</title>
        <authorList>
            <person name="Le V."/>
            <person name="Ko S.-R."/>
            <person name="Ahn C.-Y."/>
            <person name="Oh H.-M."/>
        </authorList>
    </citation>
    <scope>NUCLEOTIDE SEQUENCE [LARGE SCALE GENOMIC DNA]</scope>
    <source>
        <strain evidence="2 3">HBC28</strain>
    </source>
</reference>
<dbReference type="Gene3D" id="2.60.120.260">
    <property type="entry name" value="Galactose-binding domain-like"/>
    <property type="match status" value="1"/>
</dbReference>